<dbReference type="AlphaFoldDB" id="A0AAE3XK37"/>
<evidence type="ECO:0000259" key="1">
    <source>
        <dbReference type="Pfam" id="PF10988"/>
    </source>
</evidence>
<dbReference type="RefSeq" id="WP_309936835.1">
    <property type="nucleotide sequence ID" value="NZ_AP025305.1"/>
</dbReference>
<gene>
    <name evidence="2" type="ORF">HNQ88_000351</name>
</gene>
<keyword evidence="3" id="KW-1185">Reference proteome</keyword>
<proteinExistence type="predicted"/>
<dbReference type="EMBL" id="JAVDQD010000001">
    <property type="protein sequence ID" value="MDR6237375.1"/>
    <property type="molecule type" value="Genomic_DNA"/>
</dbReference>
<dbReference type="Gene3D" id="2.160.20.120">
    <property type="match status" value="1"/>
</dbReference>
<evidence type="ECO:0000313" key="2">
    <source>
        <dbReference type="EMBL" id="MDR6237375.1"/>
    </source>
</evidence>
<reference evidence="2" key="1">
    <citation type="submission" date="2023-07" db="EMBL/GenBank/DDBJ databases">
        <title>Genomic Encyclopedia of Type Strains, Phase IV (KMG-IV): sequencing the most valuable type-strain genomes for metagenomic binning, comparative biology and taxonomic classification.</title>
        <authorList>
            <person name="Goeker M."/>
        </authorList>
    </citation>
    <scope>NUCLEOTIDE SEQUENCE</scope>
    <source>
        <strain evidence="2">DSM 26174</strain>
    </source>
</reference>
<organism evidence="2 3">
    <name type="scientific">Aureibacter tunicatorum</name>
    <dbReference type="NCBI Taxonomy" id="866807"/>
    <lineage>
        <taxon>Bacteria</taxon>
        <taxon>Pseudomonadati</taxon>
        <taxon>Bacteroidota</taxon>
        <taxon>Cytophagia</taxon>
        <taxon>Cytophagales</taxon>
        <taxon>Persicobacteraceae</taxon>
        <taxon>Aureibacter</taxon>
    </lineage>
</organism>
<protein>
    <recommendedName>
        <fullName evidence="1">Putative auto-transporter adhesin head GIN domain-containing protein</fullName>
    </recommendedName>
</protein>
<dbReference type="Pfam" id="PF10988">
    <property type="entry name" value="DUF2807"/>
    <property type="match status" value="1"/>
</dbReference>
<dbReference type="Proteomes" id="UP001185092">
    <property type="component" value="Unassembled WGS sequence"/>
</dbReference>
<sequence length="281" mass="31634">MTFLLNSSTIQRLTVFFLGLAICLSSLSAIGQEKKIKVEDFKRVEIHPHIAVTFQKGDEESVRIVNDDIPHDKLQVKLRGKTLQIYLLDAKNIVKKEKSKKKHDYSYKKSIYGDATMELVVTYSSLEKVVVKGAEKVRVNGSPSDGFLKFVVMGESKLSMQSVNMEKFKLLAYGQNEISIENAELQIGKVKAYGENEFYISEGDGDEVTWKLYGENEVKAQELTTKISRIKSYGDNNVKVTANNSVKITAFGESEITYSGEAKLRKGITIGRTKIKRETVR</sequence>
<dbReference type="InterPro" id="IPR021255">
    <property type="entry name" value="DUF2807"/>
</dbReference>
<comment type="caution">
    <text evidence="2">The sequence shown here is derived from an EMBL/GenBank/DDBJ whole genome shotgun (WGS) entry which is preliminary data.</text>
</comment>
<accession>A0AAE3XK37</accession>
<feature type="domain" description="Putative auto-transporter adhesin head GIN" evidence="1">
    <location>
        <begin position="40"/>
        <end position="262"/>
    </location>
</feature>
<evidence type="ECO:0000313" key="3">
    <source>
        <dbReference type="Proteomes" id="UP001185092"/>
    </source>
</evidence>
<name>A0AAE3XK37_9BACT</name>